<dbReference type="Gene3D" id="2.10.70.100">
    <property type="match status" value="1"/>
</dbReference>
<dbReference type="PANTHER" id="PTHR43304">
    <property type="entry name" value="PHYTOCHROME-LIKE PROTEIN CPH1"/>
    <property type="match status" value="1"/>
</dbReference>
<dbReference type="Pfam" id="PF01590">
    <property type="entry name" value="GAF"/>
    <property type="match status" value="1"/>
</dbReference>
<dbReference type="PANTHER" id="PTHR43304:SF1">
    <property type="entry name" value="PAC DOMAIN-CONTAINING PROTEIN"/>
    <property type="match status" value="1"/>
</dbReference>
<dbReference type="NCBIfam" id="TIGR00229">
    <property type="entry name" value="sensory_box"/>
    <property type="match status" value="2"/>
</dbReference>
<sequence>MQSHLRFLDHGGLMGPMIRDHDWRGNPVGLPADWPQSLRFALGICMGSRFPTAIYWGPDLRLFYNDAWAPIPAERHPWALGQRGQDVFPEIWDVVAPQFAQVIESGEGFATFDQRLDMMRGGRLHETYWNYSFTPIRNELGEVVGVLNQGNETTRTILAERERLAEMGRLRDIVDQAPGAMALLHGPGHLIELANSAYVELTGKRELVGKTVAEALPEVIDQGFVELLDQVFASGETFRASGTPVVLERHGITETRLLDFVYQPLKDANGVTTDIFVEANDVTERAMAEARLRQSEERLQLALDASHGVGTWDWDVATNRVRADARFARLYGVDAEASDQGGPIDLFFARIHSDDAVRVRSEIEAAIASGDRFESEYRLVSAAGETRWVTAQGRCSYDEDGRPRRFPGVSFDITERRAAEAAAHKAAQELKAATEAQAFIYGLADRLRGLDSPEAIMRLSASALARRMQLDRVGFYRVGAEGWVQFGPSVTTDRLPPLEGTLAAEALGPALASYRSGRTVVVADSATDPAYANSQVPRLSPSGVGVPLTRGGVWVAALYANNAGPRNWSGDEINFIEAVAETAWDAVERAAAVTALRDSEEKFRAIANSIDPMIWSTQPDGYHDYYNDRWYEYTGVPHGSTDGEAWNGMFHPDDQDRAWAIWRHSLETGEPYRIEYRLRHHSGIYRWVLGRAQAVRDESGRIIRWFGTCTDIQDIVDAREVLARSRAELESAIAERTSQLMAAEERLRQAQKMEAVGQLTGGIAHDFNNMLAVVIGALDMLERRIAQGSTELDRYIVAAKDGASRAAALTQRLLGFARQQPLAPVPLDLNRQVRGMVELLMRTLGEDITIETRLTAEVDAAMADPNQLENVILNLCVNARDAMPNGGLLTIATANRSLDAAAAASAGIHAGDYVELTVADTGLGMSQETVARAFDPFFTTKGVGKGTGLGLSQVFGFVRQSGGHVSIESALGEGTRVHLWLPRHGAPVGSPDVLEPHGALPEGSADEVVLVVEDEERVRNYSVEALRELGYTVLHAPDGREALRLLSSNQPVSLLFTDVVMPELTGDELARRARMKRPELKVLFTSGYTPDEAAIAQRLSDGGRVLPKPFGIATLAATIRAALDA</sequence>
<dbReference type="InterPro" id="IPR005467">
    <property type="entry name" value="His_kinase_dom"/>
</dbReference>
<dbReference type="RefSeq" id="WP_254296093.1">
    <property type="nucleotide sequence ID" value="NZ_JAMLDX010000020.1"/>
</dbReference>
<evidence type="ECO:0000256" key="4">
    <source>
        <dbReference type="ARBA" id="ARBA00022679"/>
    </source>
</evidence>
<dbReference type="InterPro" id="IPR003018">
    <property type="entry name" value="GAF"/>
</dbReference>
<dbReference type="InterPro" id="IPR036097">
    <property type="entry name" value="HisK_dim/P_sf"/>
</dbReference>
<dbReference type="SUPFAM" id="SSF52172">
    <property type="entry name" value="CheY-like"/>
    <property type="match status" value="1"/>
</dbReference>
<dbReference type="SMART" id="SM00091">
    <property type="entry name" value="PAS"/>
    <property type="match status" value="3"/>
</dbReference>
<dbReference type="SMART" id="SM00448">
    <property type="entry name" value="REC"/>
    <property type="match status" value="1"/>
</dbReference>
<dbReference type="Proteomes" id="UP001139451">
    <property type="component" value="Unassembled WGS sequence"/>
</dbReference>
<dbReference type="Pfam" id="PF02518">
    <property type="entry name" value="HATPase_c"/>
    <property type="match status" value="1"/>
</dbReference>
<keyword evidence="4" id="KW-0808">Transferase</keyword>
<feature type="domain" description="PAC" evidence="11">
    <location>
        <begin position="373"/>
        <end position="425"/>
    </location>
</feature>
<dbReference type="SUPFAM" id="SSF55781">
    <property type="entry name" value="GAF domain-like"/>
    <property type="match status" value="1"/>
</dbReference>
<dbReference type="AlphaFoldDB" id="A0A9X2HKG3"/>
<dbReference type="Pfam" id="PF00072">
    <property type="entry name" value="Response_reg"/>
    <property type="match status" value="1"/>
</dbReference>
<dbReference type="InterPro" id="IPR035965">
    <property type="entry name" value="PAS-like_dom_sf"/>
</dbReference>
<dbReference type="InterPro" id="IPR052162">
    <property type="entry name" value="Sensor_kinase/Photoreceptor"/>
</dbReference>
<dbReference type="FunFam" id="3.30.450.20:FF:000099">
    <property type="entry name" value="Sensory box sensor histidine kinase"/>
    <property type="match status" value="1"/>
</dbReference>
<comment type="caution">
    <text evidence="12">The sequence shown here is derived from an EMBL/GenBank/DDBJ whole genome shotgun (WGS) entry which is preliminary data.</text>
</comment>
<reference evidence="12" key="1">
    <citation type="submission" date="2022-05" db="EMBL/GenBank/DDBJ databases">
        <title>Sphingomonas sp. strain MG17 Genome sequencing and assembly.</title>
        <authorList>
            <person name="Kim I."/>
        </authorList>
    </citation>
    <scope>NUCLEOTIDE SEQUENCE</scope>
    <source>
        <strain evidence="12">MG17</strain>
    </source>
</reference>
<dbReference type="EC" id="2.7.13.3" evidence="2"/>
<gene>
    <name evidence="12" type="ORF">M9978_19165</name>
</gene>
<dbReference type="PRINTS" id="PR00344">
    <property type="entry name" value="BCTRLSENSOR"/>
</dbReference>
<dbReference type="SMART" id="SM00086">
    <property type="entry name" value="PAC"/>
    <property type="match status" value="2"/>
</dbReference>
<feature type="coiled-coil region" evidence="7">
    <location>
        <begin position="715"/>
        <end position="753"/>
    </location>
</feature>
<evidence type="ECO:0000256" key="1">
    <source>
        <dbReference type="ARBA" id="ARBA00000085"/>
    </source>
</evidence>
<proteinExistence type="predicted"/>
<dbReference type="EMBL" id="JAMLDX010000020">
    <property type="protein sequence ID" value="MCP3732548.1"/>
    <property type="molecule type" value="Genomic_DNA"/>
</dbReference>
<evidence type="ECO:0000256" key="5">
    <source>
        <dbReference type="ARBA" id="ARBA00022777"/>
    </source>
</evidence>
<dbReference type="InterPro" id="IPR000014">
    <property type="entry name" value="PAS"/>
</dbReference>
<feature type="modified residue" description="4-aspartylphosphate" evidence="6">
    <location>
        <position position="1058"/>
    </location>
</feature>
<dbReference type="PROSITE" id="PS50112">
    <property type="entry name" value="PAS"/>
    <property type="match status" value="1"/>
</dbReference>
<dbReference type="PROSITE" id="PS50113">
    <property type="entry name" value="PAC"/>
    <property type="match status" value="2"/>
</dbReference>
<dbReference type="SMART" id="SM00388">
    <property type="entry name" value="HisKA"/>
    <property type="match status" value="1"/>
</dbReference>
<dbReference type="InterPro" id="IPR003661">
    <property type="entry name" value="HisK_dim/P_dom"/>
</dbReference>
<evidence type="ECO:0000313" key="13">
    <source>
        <dbReference type="Proteomes" id="UP001139451"/>
    </source>
</evidence>
<evidence type="ECO:0000259" key="10">
    <source>
        <dbReference type="PROSITE" id="PS50112"/>
    </source>
</evidence>
<feature type="domain" description="PAS" evidence="10">
    <location>
        <begin position="599"/>
        <end position="669"/>
    </location>
</feature>
<comment type="catalytic activity">
    <reaction evidence="1">
        <text>ATP + protein L-histidine = ADP + protein N-phospho-L-histidine.</text>
        <dbReference type="EC" id="2.7.13.3"/>
    </reaction>
</comment>
<dbReference type="InterPro" id="IPR011006">
    <property type="entry name" value="CheY-like_superfamily"/>
</dbReference>
<dbReference type="SMART" id="SM00387">
    <property type="entry name" value="HATPase_c"/>
    <property type="match status" value="1"/>
</dbReference>
<feature type="domain" description="PAC" evidence="11">
    <location>
        <begin position="672"/>
        <end position="724"/>
    </location>
</feature>
<dbReference type="Gene3D" id="3.30.565.10">
    <property type="entry name" value="Histidine kinase-like ATPase, C-terminal domain"/>
    <property type="match status" value="1"/>
</dbReference>
<evidence type="ECO:0000256" key="3">
    <source>
        <dbReference type="ARBA" id="ARBA00022553"/>
    </source>
</evidence>
<dbReference type="Gene3D" id="3.30.450.20">
    <property type="entry name" value="PAS domain"/>
    <property type="match status" value="4"/>
</dbReference>
<keyword evidence="5" id="KW-0418">Kinase</keyword>
<dbReference type="Pfam" id="PF08447">
    <property type="entry name" value="PAS_3"/>
    <property type="match status" value="2"/>
</dbReference>
<dbReference type="Pfam" id="PF08448">
    <property type="entry name" value="PAS_4"/>
    <property type="match status" value="1"/>
</dbReference>
<dbReference type="PROSITE" id="PS50109">
    <property type="entry name" value="HIS_KIN"/>
    <property type="match status" value="1"/>
</dbReference>
<dbReference type="InterPro" id="IPR013656">
    <property type="entry name" value="PAS_4"/>
</dbReference>
<accession>A0A9X2HKG3</accession>
<evidence type="ECO:0000256" key="7">
    <source>
        <dbReference type="SAM" id="Coils"/>
    </source>
</evidence>
<dbReference type="InterPro" id="IPR036890">
    <property type="entry name" value="HATPase_C_sf"/>
</dbReference>
<evidence type="ECO:0000259" key="8">
    <source>
        <dbReference type="PROSITE" id="PS50109"/>
    </source>
</evidence>
<dbReference type="SUPFAM" id="SSF47384">
    <property type="entry name" value="Homodimeric domain of signal transducing histidine kinase"/>
    <property type="match status" value="1"/>
</dbReference>
<dbReference type="InterPro" id="IPR013655">
    <property type="entry name" value="PAS_fold_3"/>
</dbReference>
<dbReference type="SMART" id="SM00065">
    <property type="entry name" value="GAF"/>
    <property type="match status" value="1"/>
</dbReference>
<dbReference type="InterPro" id="IPR001789">
    <property type="entry name" value="Sig_transdc_resp-reg_receiver"/>
</dbReference>
<dbReference type="Gene3D" id="3.30.450.40">
    <property type="match status" value="1"/>
</dbReference>
<dbReference type="InterPro" id="IPR000700">
    <property type="entry name" value="PAS-assoc_C"/>
</dbReference>
<dbReference type="SUPFAM" id="SSF55785">
    <property type="entry name" value="PYP-like sensor domain (PAS domain)"/>
    <property type="match status" value="3"/>
</dbReference>
<evidence type="ECO:0000259" key="9">
    <source>
        <dbReference type="PROSITE" id="PS50110"/>
    </source>
</evidence>
<dbReference type="PROSITE" id="PS50110">
    <property type="entry name" value="RESPONSE_REGULATORY"/>
    <property type="match status" value="1"/>
</dbReference>
<evidence type="ECO:0000256" key="6">
    <source>
        <dbReference type="PROSITE-ProRule" id="PRU00169"/>
    </source>
</evidence>
<evidence type="ECO:0000259" key="11">
    <source>
        <dbReference type="PROSITE" id="PS50113"/>
    </source>
</evidence>
<dbReference type="InterPro" id="IPR003594">
    <property type="entry name" value="HATPase_dom"/>
</dbReference>
<name>A0A9X2HKG3_9SPHN</name>
<dbReference type="InterPro" id="IPR001610">
    <property type="entry name" value="PAC"/>
</dbReference>
<keyword evidence="3 6" id="KW-0597">Phosphoprotein</keyword>
<evidence type="ECO:0000256" key="2">
    <source>
        <dbReference type="ARBA" id="ARBA00012438"/>
    </source>
</evidence>
<evidence type="ECO:0000313" key="12">
    <source>
        <dbReference type="EMBL" id="MCP3732548.1"/>
    </source>
</evidence>
<feature type="domain" description="Histidine kinase" evidence="8">
    <location>
        <begin position="762"/>
        <end position="985"/>
    </location>
</feature>
<dbReference type="Pfam" id="PF00512">
    <property type="entry name" value="HisKA"/>
    <property type="match status" value="1"/>
</dbReference>
<protein>
    <recommendedName>
        <fullName evidence="2">histidine kinase</fullName>
        <ecNumber evidence="2">2.7.13.3</ecNumber>
    </recommendedName>
</protein>
<dbReference type="InterPro" id="IPR004358">
    <property type="entry name" value="Sig_transdc_His_kin-like_C"/>
</dbReference>
<keyword evidence="7" id="KW-0175">Coiled coil</keyword>
<dbReference type="InterPro" id="IPR029016">
    <property type="entry name" value="GAF-like_dom_sf"/>
</dbReference>
<keyword evidence="13" id="KW-1185">Reference proteome</keyword>
<dbReference type="GO" id="GO:0000155">
    <property type="term" value="F:phosphorelay sensor kinase activity"/>
    <property type="evidence" value="ECO:0007669"/>
    <property type="project" value="InterPro"/>
</dbReference>
<dbReference type="Gene3D" id="3.40.50.2300">
    <property type="match status" value="1"/>
</dbReference>
<organism evidence="12 13">
    <name type="scientific">Sphingomonas tagetis</name>
    <dbReference type="NCBI Taxonomy" id="2949092"/>
    <lineage>
        <taxon>Bacteria</taxon>
        <taxon>Pseudomonadati</taxon>
        <taxon>Pseudomonadota</taxon>
        <taxon>Alphaproteobacteria</taxon>
        <taxon>Sphingomonadales</taxon>
        <taxon>Sphingomonadaceae</taxon>
        <taxon>Sphingomonas</taxon>
    </lineage>
</organism>
<dbReference type="CDD" id="cd00130">
    <property type="entry name" value="PAS"/>
    <property type="match status" value="2"/>
</dbReference>
<feature type="domain" description="Response regulatory" evidence="9">
    <location>
        <begin position="1008"/>
        <end position="1123"/>
    </location>
</feature>
<dbReference type="Gene3D" id="1.10.287.130">
    <property type="match status" value="1"/>
</dbReference>
<dbReference type="SUPFAM" id="SSF55874">
    <property type="entry name" value="ATPase domain of HSP90 chaperone/DNA topoisomerase II/histidine kinase"/>
    <property type="match status" value="1"/>
</dbReference>